<evidence type="ECO:0000313" key="4">
    <source>
        <dbReference type="Proteomes" id="UP001295740"/>
    </source>
</evidence>
<dbReference type="EMBL" id="CAUWAG010000011">
    <property type="protein sequence ID" value="CAJ2508325.1"/>
    <property type="molecule type" value="Genomic_DNA"/>
</dbReference>
<dbReference type="SUPFAM" id="SSF53474">
    <property type="entry name" value="alpha/beta-Hydrolases"/>
    <property type="match status" value="1"/>
</dbReference>
<dbReference type="PANTHER" id="PTHR48081:SF8">
    <property type="entry name" value="ALPHA_BETA HYDROLASE FOLD-3 DOMAIN-CONTAINING PROTEIN-RELATED"/>
    <property type="match status" value="1"/>
</dbReference>
<dbReference type="Proteomes" id="UP001295740">
    <property type="component" value="Unassembled WGS sequence"/>
</dbReference>
<dbReference type="Gene3D" id="3.40.50.1820">
    <property type="entry name" value="alpha/beta hydrolase"/>
    <property type="match status" value="1"/>
</dbReference>
<protein>
    <submittedName>
        <fullName evidence="3">Uu.00g133510.m01.CDS01</fullName>
    </submittedName>
</protein>
<dbReference type="PANTHER" id="PTHR48081">
    <property type="entry name" value="AB HYDROLASE SUPERFAMILY PROTEIN C4A8.06C"/>
    <property type="match status" value="1"/>
</dbReference>
<keyword evidence="1" id="KW-0378">Hydrolase</keyword>
<organism evidence="3 4">
    <name type="scientific">Anthostomella pinea</name>
    <dbReference type="NCBI Taxonomy" id="933095"/>
    <lineage>
        <taxon>Eukaryota</taxon>
        <taxon>Fungi</taxon>
        <taxon>Dikarya</taxon>
        <taxon>Ascomycota</taxon>
        <taxon>Pezizomycotina</taxon>
        <taxon>Sordariomycetes</taxon>
        <taxon>Xylariomycetidae</taxon>
        <taxon>Xylariales</taxon>
        <taxon>Xylariaceae</taxon>
        <taxon>Anthostomella</taxon>
    </lineage>
</organism>
<dbReference type="InterPro" id="IPR050300">
    <property type="entry name" value="GDXG_lipolytic_enzyme"/>
</dbReference>
<gene>
    <name evidence="3" type="ORF">KHLLAP_LOCUS8793</name>
</gene>
<dbReference type="InterPro" id="IPR029058">
    <property type="entry name" value="AB_hydrolase_fold"/>
</dbReference>
<dbReference type="AlphaFoldDB" id="A0AAI8YKP9"/>
<dbReference type="Pfam" id="PF07859">
    <property type="entry name" value="Abhydrolase_3"/>
    <property type="match status" value="1"/>
</dbReference>
<sequence length="235" mass="25630">MGDVRSDGAFAARLLTDKVSPVSHALFSLYRLASNPGGRFPAALQDAITAYHYLLNDLAVPASRIVLSGDSAGGHIMICMLRYLAEHHHETALPPPRAVLLWSPAVDMVAASKPETVSGNRNYANDYLDPLFVSWGARRFVTDKPAAASYLNPLGDPFKSPCPMWVFCGGNEIFCDEITRVVEEMKSVKGTDATLKVERLANHDIFFAGNLTGWKTEAEQAATEAGKWLEKLPPV</sequence>
<proteinExistence type="predicted"/>
<feature type="domain" description="Alpha/beta hydrolase fold-3" evidence="2">
    <location>
        <begin position="30"/>
        <end position="205"/>
    </location>
</feature>
<dbReference type="InterPro" id="IPR013094">
    <property type="entry name" value="AB_hydrolase_3"/>
</dbReference>
<keyword evidence="4" id="KW-1185">Reference proteome</keyword>
<evidence type="ECO:0000259" key="2">
    <source>
        <dbReference type="Pfam" id="PF07859"/>
    </source>
</evidence>
<accession>A0AAI8YKP9</accession>
<dbReference type="GO" id="GO:0016787">
    <property type="term" value="F:hydrolase activity"/>
    <property type="evidence" value="ECO:0007669"/>
    <property type="project" value="UniProtKB-KW"/>
</dbReference>
<reference evidence="3" key="1">
    <citation type="submission" date="2023-10" db="EMBL/GenBank/DDBJ databases">
        <authorList>
            <person name="Hackl T."/>
        </authorList>
    </citation>
    <scope>NUCLEOTIDE SEQUENCE</scope>
</reference>
<evidence type="ECO:0000256" key="1">
    <source>
        <dbReference type="ARBA" id="ARBA00022801"/>
    </source>
</evidence>
<comment type="caution">
    <text evidence="3">The sequence shown here is derived from an EMBL/GenBank/DDBJ whole genome shotgun (WGS) entry which is preliminary data.</text>
</comment>
<name>A0AAI8YKP9_9PEZI</name>
<evidence type="ECO:0000313" key="3">
    <source>
        <dbReference type="EMBL" id="CAJ2508325.1"/>
    </source>
</evidence>